<protein>
    <submittedName>
        <fullName evidence="1">ATP-binding protein</fullName>
    </submittedName>
</protein>
<keyword evidence="2" id="KW-1185">Reference proteome</keyword>
<evidence type="ECO:0000313" key="2">
    <source>
        <dbReference type="Proteomes" id="UP001381003"/>
    </source>
</evidence>
<accession>A0ABZ2FG06</accession>
<dbReference type="Gene3D" id="1.10.8.730">
    <property type="match status" value="1"/>
</dbReference>
<dbReference type="GO" id="GO:0005524">
    <property type="term" value="F:ATP binding"/>
    <property type="evidence" value="ECO:0007669"/>
    <property type="project" value="UniProtKB-KW"/>
</dbReference>
<dbReference type="Gene3D" id="3.40.50.300">
    <property type="entry name" value="P-loop containing nucleotide triphosphate hydrolases"/>
    <property type="match status" value="1"/>
</dbReference>
<proteinExistence type="predicted"/>
<dbReference type="Pfam" id="PF12846">
    <property type="entry name" value="AAA_10"/>
    <property type="match status" value="1"/>
</dbReference>
<gene>
    <name evidence="1" type="ORF">N5P18_04200</name>
</gene>
<dbReference type="RefSeq" id="WP_338538783.1">
    <property type="nucleotide sequence ID" value="NZ_CP104874.1"/>
</dbReference>
<dbReference type="InterPro" id="IPR027417">
    <property type="entry name" value="P-loop_NTPase"/>
</dbReference>
<dbReference type="EMBL" id="CP104874">
    <property type="protein sequence ID" value="WWF06081.1"/>
    <property type="molecule type" value="Genomic_DNA"/>
</dbReference>
<evidence type="ECO:0000313" key="1">
    <source>
        <dbReference type="EMBL" id="WWF06081.1"/>
    </source>
</evidence>
<dbReference type="SUPFAM" id="SSF52540">
    <property type="entry name" value="P-loop containing nucleoside triphosphate hydrolases"/>
    <property type="match status" value="1"/>
</dbReference>
<keyword evidence="1" id="KW-0067">ATP-binding</keyword>
<name>A0ABZ2FG06_9MICO</name>
<sequence>MKFGRSQETVPKGAGLDVSLPRSYDWQLTGISGHVTTARGEVRAWYVLREVDWEFLSTDQREAHIFNAGRVLAGLAGRSVHERVSSMPFAASMWAAALDAGTPSPVDDAAWREYLWGGQRVLASRSLSATPVLWGVSVGNESTVARFLAGLGKGDRAGRAAGRLSSDIENLDALMEPVGRPATQREVEWLVSRSRGLGLPNPSPSWVAGAEPVDVFDLAGVMDQVEVHPGPIGSRTVRLVGSPDRSKTAEPVETHVAVLSIARMEDRSIPETSPPWAAYARRFGGFEMSSHFLVRDGRSAAKDVEKRLQLIHDQKDQFQRVDSRMEPPMLGQAHKAARAMKHEMEEGYGTESTRVYAYVRFAVAGPTSKAALERAQGLIKHYEAERIDLKFMRNVEGAYREFVPGEGISTTAHLRHMPVVTYAAGLPNVSSRLGDREGHLIGTTVGAGGHPFIWDMHQGMERFSRSGLTPLVSGLGGGKSTLMGLFAALETLSNVSTTVFDPSGPLARITKWEPIAHVSKALNLLDAAEGTLSPFGVVIDPTLESVEADDSVQEKLRSLSTRRERGEYLEQKWRDAQQVARMERSALALDAMRSILPTGVMSGAMTEVLLSRALAQQPSRQDGSLADVVELLADRSLFPEDMSRTLYESLRQMMEHPRTRLFFNPGSQTQSSSRLLVITLPGMSLPKQETERSSWSVDERLSVAVLNLAAQFASSRIYSGGMNERKFVGLDEAHRLSEWASGRNLFARLERDSRKWNARIVTSSQDRHTALSAQSASKALISDAFIGALDDPDQQEDALRLIGVKTGVGYERTLGNLRSPEGTPESAEYRDFVARINGKVGRFRVNRDLLPGLWELLDTRPKGQDRRDVGGVASELEWV</sequence>
<organism evidence="1 2">
    <name type="scientific">Janibacter terrae</name>
    <dbReference type="NCBI Taxonomy" id="103817"/>
    <lineage>
        <taxon>Bacteria</taxon>
        <taxon>Bacillati</taxon>
        <taxon>Actinomycetota</taxon>
        <taxon>Actinomycetes</taxon>
        <taxon>Micrococcales</taxon>
        <taxon>Intrasporangiaceae</taxon>
        <taxon>Janibacter</taxon>
    </lineage>
</organism>
<reference evidence="1 2" key="1">
    <citation type="submission" date="2022-09" db="EMBL/GenBank/DDBJ databases">
        <title>Complete genome sequence of Janibacter terrae strain COS04-44, PCL-degrading bacteria isolated from oil spilled coast.</title>
        <authorList>
            <person name="Park H."/>
            <person name="Kim J.Y."/>
            <person name="An S.H."/>
            <person name="Lee C.M."/>
            <person name="Weon H.-Y."/>
        </authorList>
    </citation>
    <scope>NUCLEOTIDE SEQUENCE [LARGE SCALE GENOMIC DNA]</scope>
    <source>
        <strain evidence="1 2">COS04-44</strain>
    </source>
</reference>
<dbReference type="Proteomes" id="UP001381003">
    <property type="component" value="Chromosome"/>
</dbReference>
<keyword evidence="1" id="KW-0547">Nucleotide-binding</keyword>